<gene>
    <name evidence="2" type="ORF">BBH88_18580</name>
    <name evidence="3" type="ORF">BBH88_18695</name>
</gene>
<dbReference type="Proteomes" id="UP000092661">
    <property type="component" value="Plasmid pPA05-1"/>
</dbReference>
<dbReference type="EMBL" id="CP016535">
    <property type="protein sequence ID" value="ANU12311.1"/>
    <property type="molecule type" value="Genomic_DNA"/>
</dbReference>
<keyword evidence="1" id="KW-1133">Transmembrane helix</keyword>
<feature type="transmembrane region" description="Helical" evidence="1">
    <location>
        <begin position="7"/>
        <end position="26"/>
    </location>
</feature>
<name>A0ABM6DAA3_9BACL</name>
<dbReference type="EMBL" id="CP016535">
    <property type="protein sequence ID" value="ANU12330.1"/>
    <property type="molecule type" value="Genomic_DNA"/>
</dbReference>
<reference evidence="2" key="2">
    <citation type="submission" date="2016-10" db="EMBL/GenBank/DDBJ databases">
        <authorList>
            <person name="See-Too W.S."/>
        </authorList>
    </citation>
    <scope>NUCLEOTIDE SEQUENCE</scope>
    <source>
        <strain evidence="2 4">DSM 14505</strain>
        <plasmid evidence="2">pPA05-1</plasmid>
        <plasmid evidence="4">unnamed1</plasmid>
    </source>
</reference>
<geneLocation type="plasmid" evidence="4">
    <name>unnamed1</name>
</geneLocation>
<accession>A0ABM6DAA3</accession>
<keyword evidence="2" id="KW-0614">Plasmid</keyword>
<feature type="transmembrane region" description="Helical" evidence="1">
    <location>
        <begin position="32"/>
        <end position="52"/>
    </location>
</feature>
<evidence type="ECO:0000256" key="1">
    <source>
        <dbReference type="SAM" id="Phobius"/>
    </source>
</evidence>
<keyword evidence="1" id="KW-0472">Membrane</keyword>
<keyword evidence="1" id="KW-0812">Transmembrane</keyword>
<proteinExistence type="predicted"/>
<keyword evidence="4" id="KW-1185">Reference proteome</keyword>
<protein>
    <submittedName>
        <fullName evidence="2">Uncharacterized protein</fullName>
    </submittedName>
</protein>
<sequence>MNKYHRSSLQLLFIVAITLIVSVYWLNLEIGYGIILLFIAVGYTIYLNFNAVKKVKMNNKS</sequence>
<evidence type="ECO:0000313" key="3">
    <source>
        <dbReference type="EMBL" id="ANU12330.1"/>
    </source>
</evidence>
<reference evidence="4" key="1">
    <citation type="submission" date="2016-07" db="EMBL/GenBank/DDBJ databases">
        <authorList>
            <person name="See-Too W.S."/>
        </authorList>
    </citation>
    <scope>NUCLEOTIDE SEQUENCE [LARGE SCALE GENOMIC DNA]</scope>
    <source>
        <strain evidence="4">DSM 14505</strain>
        <plasmid evidence="4">unnamed1</plasmid>
    </source>
</reference>
<evidence type="ECO:0000313" key="4">
    <source>
        <dbReference type="Proteomes" id="UP000092661"/>
    </source>
</evidence>
<geneLocation type="plasmid" evidence="2">
    <name>pPA05-1</name>
</geneLocation>
<evidence type="ECO:0000313" key="2">
    <source>
        <dbReference type="EMBL" id="ANU12311.1"/>
    </source>
</evidence>
<organism evidence="2 4">
    <name type="scientific">Planococcus antarcticus DSM 14505</name>
    <dbReference type="NCBI Taxonomy" id="1185653"/>
    <lineage>
        <taxon>Bacteria</taxon>
        <taxon>Bacillati</taxon>
        <taxon>Bacillota</taxon>
        <taxon>Bacilli</taxon>
        <taxon>Bacillales</taxon>
        <taxon>Caryophanaceae</taxon>
        <taxon>Planococcus</taxon>
    </lineage>
</organism>